<feature type="transmembrane region" description="Helical" evidence="2">
    <location>
        <begin position="515"/>
        <end position="537"/>
    </location>
</feature>
<feature type="transmembrane region" description="Helical" evidence="2">
    <location>
        <begin position="174"/>
        <end position="190"/>
    </location>
</feature>
<accession>F0SNE0</accession>
<dbReference type="PANTHER" id="PTHR31610">
    <property type="entry name" value="SLR0360 PROTEIN"/>
    <property type="match status" value="1"/>
</dbReference>
<dbReference type="eggNOG" id="COG0659">
    <property type="taxonomic scope" value="Bacteria"/>
</dbReference>
<organism evidence="3 4">
    <name type="scientific">Rubinisphaera brasiliensis (strain ATCC 49424 / DSM 5305 / JCM 21570 / IAM 15109 / NBRC 103401 / IFAM 1448)</name>
    <name type="common">Planctomyces brasiliensis</name>
    <dbReference type="NCBI Taxonomy" id="756272"/>
    <lineage>
        <taxon>Bacteria</taxon>
        <taxon>Pseudomonadati</taxon>
        <taxon>Planctomycetota</taxon>
        <taxon>Planctomycetia</taxon>
        <taxon>Planctomycetales</taxon>
        <taxon>Planctomycetaceae</taxon>
        <taxon>Rubinisphaera</taxon>
    </lineage>
</organism>
<feature type="transmembrane region" description="Helical" evidence="2">
    <location>
        <begin position="476"/>
        <end position="495"/>
    </location>
</feature>
<feature type="transmembrane region" description="Helical" evidence="2">
    <location>
        <begin position="453"/>
        <end position="469"/>
    </location>
</feature>
<dbReference type="RefSeq" id="WP_013630887.1">
    <property type="nucleotide sequence ID" value="NC_015174.1"/>
</dbReference>
<feature type="transmembrane region" description="Helical" evidence="2">
    <location>
        <begin position="239"/>
        <end position="261"/>
    </location>
</feature>
<evidence type="ECO:0000256" key="1">
    <source>
        <dbReference type="SAM" id="MobiDB-lite"/>
    </source>
</evidence>
<feature type="transmembrane region" description="Helical" evidence="2">
    <location>
        <begin position="119"/>
        <end position="137"/>
    </location>
</feature>
<feature type="compositionally biased region" description="Acidic residues" evidence="1">
    <location>
        <begin position="560"/>
        <end position="570"/>
    </location>
</feature>
<keyword evidence="4" id="KW-1185">Reference proteome</keyword>
<evidence type="ECO:0000313" key="4">
    <source>
        <dbReference type="Proteomes" id="UP000006860"/>
    </source>
</evidence>
<dbReference type="Proteomes" id="UP000006860">
    <property type="component" value="Chromosome"/>
</dbReference>
<evidence type="ECO:0008006" key="5">
    <source>
        <dbReference type="Google" id="ProtNLM"/>
    </source>
</evidence>
<feature type="transmembrane region" description="Helical" evidence="2">
    <location>
        <begin position="149"/>
        <end position="168"/>
    </location>
</feature>
<feature type="transmembrane region" description="Helical" evidence="2">
    <location>
        <begin position="366"/>
        <end position="388"/>
    </location>
</feature>
<dbReference type="AlphaFoldDB" id="F0SNE0"/>
<dbReference type="HOGENOM" id="CLU_020957_1_0_0"/>
<feature type="transmembrane region" description="Helical" evidence="2">
    <location>
        <begin position="48"/>
        <end position="67"/>
    </location>
</feature>
<dbReference type="STRING" id="756272.Plabr_4612"/>
<feature type="transmembrane region" description="Helical" evidence="2">
    <location>
        <begin position="88"/>
        <end position="107"/>
    </location>
</feature>
<dbReference type="EMBL" id="CP002546">
    <property type="protein sequence ID" value="ADY62183.1"/>
    <property type="molecule type" value="Genomic_DNA"/>
</dbReference>
<feature type="transmembrane region" description="Helical" evidence="2">
    <location>
        <begin position="400"/>
        <end position="422"/>
    </location>
</feature>
<proteinExistence type="predicted"/>
<feature type="region of interest" description="Disordered" evidence="1">
    <location>
        <begin position="548"/>
        <end position="570"/>
    </location>
</feature>
<keyword evidence="2" id="KW-0472">Membrane</keyword>
<feature type="transmembrane region" description="Helical" evidence="2">
    <location>
        <begin position="20"/>
        <end position="42"/>
    </location>
</feature>
<reference evidence="4" key="1">
    <citation type="submission" date="2011-02" db="EMBL/GenBank/DDBJ databases">
        <title>The complete genome of Planctomyces brasiliensis DSM 5305.</title>
        <authorList>
            <person name="Lucas S."/>
            <person name="Copeland A."/>
            <person name="Lapidus A."/>
            <person name="Bruce D."/>
            <person name="Goodwin L."/>
            <person name="Pitluck S."/>
            <person name="Kyrpides N."/>
            <person name="Mavromatis K."/>
            <person name="Pagani I."/>
            <person name="Ivanova N."/>
            <person name="Ovchinnikova G."/>
            <person name="Lu M."/>
            <person name="Detter J.C."/>
            <person name="Han C."/>
            <person name="Land M."/>
            <person name="Hauser L."/>
            <person name="Markowitz V."/>
            <person name="Cheng J.-F."/>
            <person name="Hugenholtz P."/>
            <person name="Woyke T."/>
            <person name="Wu D."/>
            <person name="Tindall B."/>
            <person name="Pomrenke H.G."/>
            <person name="Brambilla E."/>
            <person name="Klenk H.-P."/>
            <person name="Eisen J.A."/>
        </authorList>
    </citation>
    <scope>NUCLEOTIDE SEQUENCE [LARGE SCALE GENOMIC DNA]</scope>
    <source>
        <strain evidence="4">ATCC 49424 / DSM 5305 / JCM 21570 / NBRC 103401 / IFAM 1448</strain>
    </source>
</reference>
<protein>
    <recommendedName>
        <fullName evidence="5">Xanthine/uracil/vitamin C permease</fullName>
    </recommendedName>
</protein>
<keyword evidence="2" id="KW-0812">Transmembrane</keyword>
<feature type="transmembrane region" description="Helical" evidence="2">
    <location>
        <begin position="268"/>
        <end position="287"/>
    </location>
</feature>
<name>F0SNE0_RUBBR</name>
<sequence>MSQSYPLFVKRDIDGFFGLFIDNLVQLLLILGICGGLCGMSGDNAFYLYRYIFPGAAVSILVGNLFFAWQAHRLAAKEGRSDVTALPYGINTPSLLVYVFFVLAPVYNQTGSVEAAWKMGLIACLGSGVIELLGSLFAERIRKYTPRAALLSTLAGIAIGFIAMSFTLQIFHRPLIAMVPLGLILLALFSHTRFPLGMPGGMVAVACGTIVAWILTAIAPNLSSPPAWLATNTLDPSAVSASFGTLGLYLPQFVGAEIWGLLSDVDAWLGYVSVIVPMGLFNIVGSLQNVESAEAGGDSFATAPSLAMNGIGTICAALFGSCFPTTIYIGHPGWKALGSRAGYSTLNGIVVTVLCCSGLIGLASSIIPMEAGVAIVLWIGIIIIAQAFQATPDNHAPAVAIGLFPAIAAWGATVMAGAFFSANGTTMQDLLTANASAEVNGFLIEGLISMERGYIFTCMILAALSACLIDRKFYAASVWAFIAAFGTFTGLMHSFQLQGNTIDYLLLFSEPAEGALVFSATGIGIGYLGIAVVCIIARSFRSGPDHVAPAHDSASSAEVSTDDESVFNDA</sequence>
<feature type="transmembrane region" description="Helical" evidence="2">
    <location>
        <begin position="341"/>
        <end position="360"/>
    </location>
</feature>
<gene>
    <name evidence="3" type="ordered locus">Plabr_4612</name>
</gene>
<dbReference type="PANTHER" id="PTHR31610:SF0">
    <property type="entry name" value="SLC26A_SULP TRANSPORTER DOMAIN-CONTAINING PROTEIN"/>
    <property type="match status" value="1"/>
</dbReference>
<evidence type="ECO:0000256" key="2">
    <source>
        <dbReference type="SAM" id="Phobius"/>
    </source>
</evidence>
<feature type="transmembrane region" description="Helical" evidence="2">
    <location>
        <begin position="307"/>
        <end position="329"/>
    </location>
</feature>
<keyword evidence="2" id="KW-1133">Transmembrane helix</keyword>
<dbReference type="KEGG" id="pbs:Plabr_4612"/>
<evidence type="ECO:0000313" key="3">
    <source>
        <dbReference type="EMBL" id="ADY62183.1"/>
    </source>
</evidence>
<feature type="transmembrane region" description="Helical" evidence="2">
    <location>
        <begin position="202"/>
        <end position="219"/>
    </location>
</feature>